<dbReference type="EMBL" id="BK015689">
    <property type="protein sequence ID" value="DAE19931.1"/>
    <property type="molecule type" value="Genomic_DNA"/>
</dbReference>
<accession>A0A8S5QMA2</accession>
<reference evidence="1" key="1">
    <citation type="journal article" date="2021" name="Proc. Natl. Acad. Sci. U.S.A.">
        <title>A Catalog of Tens of Thousands of Viruses from Human Metagenomes Reveals Hidden Associations with Chronic Diseases.</title>
        <authorList>
            <person name="Tisza M.J."/>
            <person name="Buck C.B."/>
        </authorList>
    </citation>
    <scope>NUCLEOTIDE SEQUENCE</scope>
    <source>
        <strain evidence="1">CtYsL76</strain>
    </source>
</reference>
<organism evidence="1">
    <name type="scientific">CrAss-like virus sp. ctYsL76</name>
    <dbReference type="NCBI Taxonomy" id="2826826"/>
    <lineage>
        <taxon>Viruses</taxon>
        <taxon>Duplodnaviria</taxon>
        <taxon>Heunggongvirae</taxon>
        <taxon>Uroviricota</taxon>
        <taxon>Caudoviricetes</taxon>
        <taxon>Crassvirales</taxon>
    </lineage>
</organism>
<keyword evidence="1" id="KW-0378">Hydrolase</keyword>
<dbReference type="GO" id="GO:0004519">
    <property type="term" value="F:endonuclease activity"/>
    <property type="evidence" value="ECO:0007669"/>
    <property type="project" value="UniProtKB-KW"/>
</dbReference>
<name>A0A8S5QMA2_9CAUD</name>
<dbReference type="InterPro" id="IPR035901">
    <property type="entry name" value="GIY-YIG_endonuc_sf"/>
</dbReference>
<evidence type="ECO:0000313" key="1">
    <source>
        <dbReference type="EMBL" id="DAE19931.1"/>
    </source>
</evidence>
<dbReference type="Gene3D" id="3.40.1440.10">
    <property type="entry name" value="GIY-YIG endonuclease"/>
    <property type="match status" value="1"/>
</dbReference>
<keyword evidence="1" id="KW-0540">Nuclease</keyword>
<proteinExistence type="predicted"/>
<protein>
    <submittedName>
        <fullName evidence="1">Intron associated endonuclease</fullName>
    </submittedName>
</protein>
<keyword evidence="1" id="KW-0255">Endonuclease</keyword>
<dbReference type="SUPFAM" id="SSF82771">
    <property type="entry name" value="GIY-YIG endonuclease"/>
    <property type="match status" value="1"/>
</dbReference>
<sequence>MEMNTIEYEYIVYKTTNLINNKIYIGVHRTIKNVKDKYIGQGITGKVKKGKGFAAAVAKYGYENFKRETLFTYPDTEEGKLQAYKKEAELVN</sequence>